<evidence type="ECO:0000259" key="8">
    <source>
        <dbReference type="PROSITE" id="PS51614"/>
    </source>
</evidence>
<feature type="domain" description="Adrift-type SAM-dependent 2'-O-MTase" evidence="8">
    <location>
        <begin position="95"/>
        <end position="308"/>
    </location>
</feature>
<evidence type="ECO:0000256" key="7">
    <source>
        <dbReference type="PROSITE-ProRule" id="PRU00946"/>
    </source>
</evidence>
<dbReference type="AlphaFoldDB" id="A0A811LJJ1"/>
<dbReference type="InterPro" id="IPR025807">
    <property type="entry name" value="Adrift-typ_MeTrfase"/>
</dbReference>
<dbReference type="GO" id="GO:0004483">
    <property type="term" value="F:methyltransferase cap1 activity"/>
    <property type="evidence" value="ECO:0007669"/>
    <property type="project" value="TreeGrafter"/>
</dbReference>
<dbReference type="GO" id="GO:0005634">
    <property type="term" value="C:nucleus"/>
    <property type="evidence" value="ECO:0007669"/>
    <property type="project" value="UniProtKB-ARBA"/>
</dbReference>
<dbReference type="GO" id="GO:0032259">
    <property type="term" value="P:methylation"/>
    <property type="evidence" value="ECO:0007669"/>
    <property type="project" value="UniProtKB-KW"/>
</dbReference>
<dbReference type="EMBL" id="CAJFDH010000006">
    <property type="protein sequence ID" value="CAD5228296.1"/>
    <property type="molecule type" value="Genomic_DNA"/>
</dbReference>
<keyword evidence="4 7" id="KW-0808">Transferase</keyword>
<dbReference type="PANTHER" id="PTHR16121:SF2">
    <property type="entry name" value="CAP-SPECIFIC MRNA (NUCLEOSIDE-2'-O-)-METHYLTRANSFERASE 2"/>
    <property type="match status" value="1"/>
</dbReference>
<feature type="active site" description="Proton acceptor" evidence="7">
    <location>
        <position position="261"/>
    </location>
</feature>
<evidence type="ECO:0000256" key="3">
    <source>
        <dbReference type="ARBA" id="ARBA00022603"/>
    </source>
</evidence>
<sequence>MTTRDLAAQYDILCDNLFKKYYVLKNRDYVLRHVDLNHYGSDEDSEEAKLRAVQEKISLKISHITQALWHGHTTFTHPMKLLPSKIFDEYPKLKGTITQAYCKFIEILQANPELTKSHVEMGEQQFRTLHLCEAPGNFVRALGDYLPESQYENWTWRMNSLNPYYEAADLRQIIYDDNFMIRHMDKMVFGTDNTGNVAMFSDDYVGNLVGETGKFHLITCDGSFDCREYPGEQERVTSNLFKQCWRAANKCLQRNGCFVMKIYTFFTDEMQNLLTQISTCFQRVVFQKPACSKPGNSEVYLICIGFDEAMVNSVVDLAGRVLPALKSASNFFSAHQRDMIHFNLKSYAKFSPRERIALVIKKTNLIAEEMHKNFGFLAKTEERRAKYAAYPKVILNPWLKTAWSIVNLTDHNLEDYFAGLHPSGKFPLTAQLNDDTIPSMDQLLERIQKVECTARHPFVTVSHRCTRTPFPEFSPLIHSSMFADFSLLEWARDHKVPYYDLTYNNKNMFRRLRHELVYECDGVYVDSPFMVKNAWMELCAVVAYGSPVGCEYPRRHHLVQLIDDEHPHLIDRVHIYMVYGEQMVLTRFAASVIFFLAQFFEKVAFDKNGIHFLHRKLISHELATYMGEVSIGLPDSYDLLQFVPSLLFATPQLYDQLLEYNNTSLMHSLRKEPDNRVEEQ</sequence>
<evidence type="ECO:0000313" key="10">
    <source>
        <dbReference type="Proteomes" id="UP000614601"/>
    </source>
</evidence>
<feature type="binding site" evidence="7">
    <location>
        <position position="136"/>
    </location>
    <ligand>
        <name>S-adenosyl-L-methionine</name>
        <dbReference type="ChEBI" id="CHEBI:59789"/>
    </ligand>
</feature>
<gene>
    <name evidence="9" type="ORF">BOKJ2_LOCUS12607</name>
</gene>
<evidence type="ECO:0000256" key="1">
    <source>
        <dbReference type="ARBA" id="ARBA00012770"/>
    </source>
</evidence>
<evidence type="ECO:0000256" key="5">
    <source>
        <dbReference type="ARBA" id="ARBA00022691"/>
    </source>
</evidence>
<dbReference type="Proteomes" id="UP000783686">
    <property type="component" value="Unassembled WGS sequence"/>
</dbReference>
<keyword evidence="10" id="KW-1185">Reference proteome</keyword>
<protein>
    <recommendedName>
        <fullName evidence="2">Cap-specific mRNA (nucleoside-2'-O-)-methyltransferase 2</fullName>
        <ecNumber evidence="1">2.1.1.296</ecNumber>
    </recommendedName>
</protein>
<keyword evidence="5 7" id="KW-0949">S-adenosyl-L-methionine</keyword>
<proteinExistence type="predicted"/>
<name>A0A811LJJ1_9BILA</name>
<evidence type="ECO:0000256" key="2">
    <source>
        <dbReference type="ARBA" id="ARBA00021134"/>
    </source>
</evidence>
<dbReference type="PROSITE" id="PS51614">
    <property type="entry name" value="SAM_MT_ADRIFT"/>
    <property type="match status" value="1"/>
</dbReference>
<evidence type="ECO:0000256" key="4">
    <source>
        <dbReference type="ARBA" id="ARBA00022679"/>
    </source>
</evidence>
<dbReference type="EC" id="2.1.1.296" evidence="1"/>
<feature type="binding site" evidence="7">
    <location>
        <position position="154"/>
    </location>
    <ligand>
        <name>S-adenosyl-L-methionine</name>
        <dbReference type="ChEBI" id="CHEBI:59789"/>
    </ligand>
</feature>
<dbReference type="Gene3D" id="3.40.50.12760">
    <property type="match status" value="1"/>
</dbReference>
<dbReference type="EMBL" id="CAJFCW020000006">
    <property type="protein sequence ID" value="CAG9124323.1"/>
    <property type="molecule type" value="Genomic_DNA"/>
</dbReference>
<dbReference type="GO" id="GO:0005737">
    <property type="term" value="C:cytoplasm"/>
    <property type="evidence" value="ECO:0007669"/>
    <property type="project" value="TreeGrafter"/>
</dbReference>
<accession>A0A811LJJ1</accession>
<dbReference type="InterPro" id="IPR050851">
    <property type="entry name" value="mRNA_Cap_2O-Ribose_MeTrfase"/>
</dbReference>
<dbReference type="OrthoDB" id="429597at2759"/>
<dbReference type="InterPro" id="IPR029063">
    <property type="entry name" value="SAM-dependent_MTases_sf"/>
</dbReference>
<dbReference type="Pfam" id="PF01728">
    <property type="entry name" value="FtsJ"/>
    <property type="match status" value="1"/>
</dbReference>
<dbReference type="Proteomes" id="UP000614601">
    <property type="component" value="Unassembled WGS sequence"/>
</dbReference>
<comment type="caution">
    <text evidence="9">The sequence shown here is derived from an EMBL/GenBank/DDBJ whole genome shotgun (WGS) entry which is preliminary data.</text>
</comment>
<comment type="catalytic activity">
    <reaction evidence="6">
        <text>a 5'-end (N(7)-methyl 5'-triphosphoguanosine)-(2'-O-methyl-ribonucleoside)-(ribonucleotide) in mRNA + S-adenosyl-L-methionine = a 5'-end (N(7)-methyl 5'-triphosphoguanosine)-(2'-O-methyl-ribonucleoside)-(2'-O-methyl-ribonucleotide) in mRNA + S-adenosyl-L-homocysteine + H(+)</text>
        <dbReference type="Rhea" id="RHEA:67024"/>
        <dbReference type="Rhea" id="RHEA-COMP:17169"/>
        <dbReference type="Rhea" id="RHEA-COMP:17170"/>
        <dbReference type="ChEBI" id="CHEBI:15378"/>
        <dbReference type="ChEBI" id="CHEBI:57856"/>
        <dbReference type="ChEBI" id="CHEBI:59789"/>
        <dbReference type="ChEBI" id="CHEBI:167612"/>
        <dbReference type="ChEBI" id="CHEBI:167614"/>
        <dbReference type="EC" id="2.1.1.296"/>
    </reaction>
</comment>
<dbReference type="InterPro" id="IPR002877">
    <property type="entry name" value="RNA_MeTrfase_FtsJ_dom"/>
</dbReference>
<evidence type="ECO:0000313" key="9">
    <source>
        <dbReference type="EMBL" id="CAD5228296.1"/>
    </source>
</evidence>
<keyword evidence="3 7" id="KW-0489">Methyltransferase</keyword>
<evidence type="ECO:0000256" key="6">
    <source>
        <dbReference type="ARBA" id="ARBA00049477"/>
    </source>
</evidence>
<reference evidence="9" key="1">
    <citation type="submission" date="2020-09" db="EMBL/GenBank/DDBJ databases">
        <authorList>
            <person name="Kikuchi T."/>
        </authorList>
    </citation>
    <scope>NUCLEOTIDE SEQUENCE</scope>
    <source>
        <strain evidence="9">SH1</strain>
    </source>
</reference>
<dbReference type="SUPFAM" id="SSF53335">
    <property type="entry name" value="S-adenosyl-L-methionine-dependent methyltransferases"/>
    <property type="match status" value="1"/>
</dbReference>
<feature type="binding site" evidence="7">
    <location>
        <position position="221"/>
    </location>
    <ligand>
        <name>S-adenosyl-L-methionine</name>
        <dbReference type="ChEBI" id="CHEBI:59789"/>
    </ligand>
</feature>
<organism evidence="9 10">
    <name type="scientific">Bursaphelenchus okinawaensis</name>
    <dbReference type="NCBI Taxonomy" id="465554"/>
    <lineage>
        <taxon>Eukaryota</taxon>
        <taxon>Metazoa</taxon>
        <taxon>Ecdysozoa</taxon>
        <taxon>Nematoda</taxon>
        <taxon>Chromadorea</taxon>
        <taxon>Rhabditida</taxon>
        <taxon>Tylenchina</taxon>
        <taxon>Tylenchomorpha</taxon>
        <taxon>Aphelenchoidea</taxon>
        <taxon>Aphelenchoididae</taxon>
        <taxon>Bursaphelenchus</taxon>
    </lineage>
</organism>
<dbReference type="PANTHER" id="PTHR16121">
    <property type="entry name" value="CAP-SPECIFIC MRNA (NUCLEOSIDE-2'-O-)-METHYLTRANSFERASE 1-RELATED"/>
    <property type="match status" value="1"/>
</dbReference>
<dbReference type="GO" id="GO:0006370">
    <property type="term" value="P:7-methylguanosine mRNA capping"/>
    <property type="evidence" value="ECO:0007669"/>
    <property type="project" value="TreeGrafter"/>
</dbReference>
<dbReference type="GO" id="GO:0120550">
    <property type="term" value="F:methyltransferase cap2 activity"/>
    <property type="evidence" value="ECO:0007669"/>
    <property type="project" value="UniProtKB-EC"/>
</dbReference>